<evidence type="ECO:0000313" key="1">
    <source>
        <dbReference type="EMBL" id="SDE99165.1"/>
    </source>
</evidence>
<dbReference type="OrthoDB" id="1682554at2"/>
<dbReference type="RefSeq" id="WP_093686918.1">
    <property type="nucleotide sequence ID" value="NZ_FNBU01000001.1"/>
</dbReference>
<gene>
    <name evidence="1" type="ORF">SAMN05660235_00021</name>
</gene>
<dbReference type="Proteomes" id="UP000243333">
    <property type="component" value="Unassembled WGS sequence"/>
</dbReference>
<proteinExistence type="predicted"/>
<sequence length="130" mass="13936">MPKKNERTIIAHFPSSTRAKAAADALAAVGLTDNHIRRNTRFGISQDDVHSDPVSNLAETLTGLTVYSADTPNDENRAARVLMGADPSVSGYSARGYGLAGGYAFTLVAFVPDERVNEAVRIIEQNKGFV</sequence>
<accession>A0A1G7HFG8</accession>
<keyword evidence="2" id="KW-1185">Reference proteome</keyword>
<dbReference type="AlphaFoldDB" id="A0A1G7HFG8"/>
<dbReference type="STRING" id="1123285.SAMN05660235_00021"/>
<dbReference type="EMBL" id="FNBU01000001">
    <property type="protein sequence ID" value="SDE99165.1"/>
    <property type="molecule type" value="Genomic_DNA"/>
</dbReference>
<name>A0A1G7HFG8_9FIRM</name>
<evidence type="ECO:0000313" key="2">
    <source>
        <dbReference type="Proteomes" id="UP000243333"/>
    </source>
</evidence>
<reference evidence="2" key="1">
    <citation type="submission" date="2016-10" db="EMBL/GenBank/DDBJ databases">
        <authorList>
            <person name="Varghese N."/>
            <person name="Submissions S."/>
        </authorList>
    </citation>
    <scope>NUCLEOTIDE SEQUENCE [LARGE SCALE GENOMIC DNA]</scope>
    <source>
        <strain evidence="2">DSM 23256</strain>
    </source>
</reference>
<organism evidence="1 2">
    <name type="scientific">Sporolituus thermophilus DSM 23256</name>
    <dbReference type="NCBI Taxonomy" id="1123285"/>
    <lineage>
        <taxon>Bacteria</taxon>
        <taxon>Bacillati</taxon>
        <taxon>Bacillota</taxon>
        <taxon>Negativicutes</taxon>
        <taxon>Selenomonadales</taxon>
        <taxon>Sporomusaceae</taxon>
        <taxon>Sporolituus</taxon>
    </lineage>
</organism>
<protein>
    <submittedName>
        <fullName evidence="1">Uncharacterized protein</fullName>
    </submittedName>
</protein>